<dbReference type="EMBL" id="QSIS01000013">
    <property type="protein sequence ID" value="RHD07458.1"/>
    <property type="molecule type" value="Genomic_DNA"/>
</dbReference>
<name>A0A414DA87_9FIRM</name>
<dbReference type="Gene3D" id="2.70.70.10">
    <property type="entry name" value="Glucose Permease (Domain IIA)"/>
    <property type="match status" value="1"/>
</dbReference>
<accession>A0A414DA87</accession>
<dbReference type="InterPro" id="IPR016047">
    <property type="entry name" value="M23ase_b-sheet_dom"/>
</dbReference>
<evidence type="ECO:0000259" key="5">
    <source>
        <dbReference type="Pfam" id="PF01551"/>
    </source>
</evidence>
<feature type="domain" description="M23ase beta-sheet core" evidence="5">
    <location>
        <begin position="296"/>
        <end position="396"/>
    </location>
</feature>
<feature type="chain" id="PRO_5038939289" evidence="4">
    <location>
        <begin position="31"/>
        <end position="408"/>
    </location>
</feature>
<dbReference type="InterPro" id="IPR057309">
    <property type="entry name" value="PcsB_CC"/>
</dbReference>
<reference evidence="7 8" key="1">
    <citation type="submission" date="2018-08" db="EMBL/GenBank/DDBJ databases">
        <title>A genome reference for cultivated species of the human gut microbiota.</title>
        <authorList>
            <person name="Zou Y."/>
            <person name="Xue W."/>
            <person name="Luo G."/>
        </authorList>
    </citation>
    <scope>NUCLEOTIDE SEQUENCE [LARGE SCALE GENOMIC DNA]</scope>
    <source>
        <strain evidence="7 8">AM32-2AC</strain>
    </source>
</reference>
<dbReference type="PANTHER" id="PTHR21666:SF270">
    <property type="entry name" value="MUREIN HYDROLASE ACTIVATOR ENVC"/>
    <property type="match status" value="1"/>
</dbReference>
<dbReference type="GO" id="GO:0004222">
    <property type="term" value="F:metalloendopeptidase activity"/>
    <property type="evidence" value="ECO:0007669"/>
    <property type="project" value="TreeGrafter"/>
</dbReference>
<dbReference type="PANTHER" id="PTHR21666">
    <property type="entry name" value="PEPTIDASE-RELATED"/>
    <property type="match status" value="1"/>
</dbReference>
<evidence type="ECO:0000256" key="3">
    <source>
        <dbReference type="SAM" id="MobiDB-lite"/>
    </source>
</evidence>
<dbReference type="SUPFAM" id="SSF51261">
    <property type="entry name" value="Duplicated hybrid motif"/>
    <property type="match status" value="1"/>
</dbReference>
<evidence type="ECO:0000259" key="6">
    <source>
        <dbReference type="Pfam" id="PF24568"/>
    </source>
</evidence>
<organism evidence="7 8">
    <name type="scientific">Lachnospira eligens</name>
    <dbReference type="NCBI Taxonomy" id="39485"/>
    <lineage>
        <taxon>Bacteria</taxon>
        <taxon>Bacillati</taxon>
        <taxon>Bacillota</taxon>
        <taxon>Clostridia</taxon>
        <taxon>Lachnospirales</taxon>
        <taxon>Lachnospiraceae</taxon>
        <taxon>Lachnospira</taxon>
    </lineage>
</organism>
<feature type="region of interest" description="Disordered" evidence="3">
    <location>
        <begin position="264"/>
        <end position="299"/>
    </location>
</feature>
<dbReference type="AlphaFoldDB" id="A0A414DA87"/>
<feature type="coiled-coil region" evidence="2">
    <location>
        <begin position="37"/>
        <end position="124"/>
    </location>
</feature>
<dbReference type="SUPFAM" id="SSF90257">
    <property type="entry name" value="Myosin rod fragments"/>
    <property type="match status" value="1"/>
</dbReference>
<dbReference type="InterPro" id="IPR011055">
    <property type="entry name" value="Dup_hybrid_motif"/>
</dbReference>
<evidence type="ECO:0000256" key="4">
    <source>
        <dbReference type="SAM" id="SignalP"/>
    </source>
</evidence>
<gene>
    <name evidence="7" type="ORF">DW811_09705</name>
</gene>
<feature type="compositionally biased region" description="Polar residues" evidence="3">
    <location>
        <begin position="276"/>
        <end position="288"/>
    </location>
</feature>
<feature type="compositionally biased region" description="Basic and acidic residues" evidence="3">
    <location>
        <begin position="290"/>
        <end position="299"/>
    </location>
</feature>
<dbReference type="Proteomes" id="UP000284794">
    <property type="component" value="Unassembled WGS sequence"/>
</dbReference>
<feature type="domain" description="Peptidoglycan hydrolase PcsB coiled-coil" evidence="6">
    <location>
        <begin position="113"/>
        <end position="177"/>
    </location>
</feature>
<sequence>MEKALFRNNLIKKITAALMIVMLLIPYCFAQVTFGDNKSDLKNAQNQQNDIQNKKKETEDKIAQLKAQSSDLTSLIQGLDAQMGELSASLDDINTQIATLEAEIEETQAQLEQAEADKESQYEAMKLRIQFMYEHNDYTYVEVLLSSQSMADMLNKFEYINKISEYDRQMLEEYQSTINLISSSKVKLEEDKETLTASQEALQAQVDALEVVQNEKTAQLNALSKNTADQVAYKKQLEADEKKLDAEIASITAKIKAEEASGVTPSNRYDGGTFKWPTTSTRITSPYGDTSDRTSPHKGVDIGAVRAGVSGDPVYAAYDGKVVIAHRQSEYYSTAGNYVMIYHGNGLYTRYLHLDSLNVSVGAQVTKGQKLGVMGNTGNSFGAHLHFDVMLDDGKTRQYVNPMPYFNK</sequence>
<evidence type="ECO:0000313" key="8">
    <source>
        <dbReference type="Proteomes" id="UP000284794"/>
    </source>
</evidence>
<protein>
    <submittedName>
        <fullName evidence="7">Uncharacterized protein</fullName>
    </submittedName>
</protein>
<keyword evidence="2" id="KW-0175">Coiled coil</keyword>
<evidence type="ECO:0000313" key="7">
    <source>
        <dbReference type="EMBL" id="RHD07458.1"/>
    </source>
</evidence>
<dbReference type="Pfam" id="PF24568">
    <property type="entry name" value="CC_PcsB"/>
    <property type="match status" value="1"/>
</dbReference>
<dbReference type="Gene3D" id="6.10.250.3150">
    <property type="match status" value="1"/>
</dbReference>
<keyword evidence="1 4" id="KW-0732">Signal</keyword>
<proteinExistence type="predicted"/>
<feature type="signal peptide" evidence="4">
    <location>
        <begin position="1"/>
        <end position="30"/>
    </location>
</feature>
<dbReference type="CDD" id="cd12797">
    <property type="entry name" value="M23_peptidase"/>
    <property type="match status" value="1"/>
</dbReference>
<comment type="caution">
    <text evidence="7">The sequence shown here is derived from an EMBL/GenBank/DDBJ whole genome shotgun (WGS) entry which is preliminary data.</text>
</comment>
<evidence type="ECO:0000256" key="1">
    <source>
        <dbReference type="ARBA" id="ARBA00022729"/>
    </source>
</evidence>
<evidence type="ECO:0000256" key="2">
    <source>
        <dbReference type="SAM" id="Coils"/>
    </source>
</evidence>
<dbReference type="InterPro" id="IPR050570">
    <property type="entry name" value="Cell_wall_metabolism_enzyme"/>
</dbReference>
<dbReference type="RefSeq" id="WP_118148883.1">
    <property type="nucleotide sequence ID" value="NZ_QSIS01000013.1"/>
</dbReference>
<dbReference type="Pfam" id="PF01551">
    <property type="entry name" value="Peptidase_M23"/>
    <property type="match status" value="1"/>
</dbReference>